<name>A0AAW9RAD4_9GAMM</name>
<gene>
    <name evidence="1" type="ORF">V3330_02080</name>
</gene>
<dbReference type="AlphaFoldDB" id="A0AAW9RAD4"/>
<evidence type="ECO:0000313" key="1">
    <source>
        <dbReference type="EMBL" id="MEJ8566401.1"/>
    </source>
</evidence>
<accession>A0AAW9RAD4</accession>
<dbReference type="Proteomes" id="UP001359886">
    <property type="component" value="Unassembled WGS sequence"/>
</dbReference>
<organism evidence="1 2">
    <name type="scientific">Elongatibacter sediminis</name>
    <dbReference type="NCBI Taxonomy" id="3119006"/>
    <lineage>
        <taxon>Bacteria</taxon>
        <taxon>Pseudomonadati</taxon>
        <taxon>Pseudomonadota</taxon>
        <taxon>Gammaproteobacteria</taxon>
        <taxon>Chromatiales</taxon>
        <taxon>Wenzhouxiangellaceae</taxon>
        <taxon>Elongatibacter</taxon>
    </lineage>
</organism>
<comment type="caution">
    <text evidence="1">The sequence shown here is derived from an EMBL/GenBank/DDBJ whole genome shotgun (WGS) entry which is preliminary data.</text>
</comment>
<keyword evidence="2" id="KW-1185">Reference proteome</keyword>
<proteinExistence type="predicted"/>
<protein>
    <submittedName>
        <fullName evidence="1">Uncharacterized protein</fullName>
    </submittedName>
</protein>
<dbReference type="EMBL" id="JAZHOG010000001">
    <property type="protein sequence ID" value="MEJ8566401.1"/>
    <property type="molecule type" value="Genomic_DNA"/>
</dbReference>
<dbReference type="RefSeq" id="WP_354693721.1">
    <property type="nucleotide sequence ID" value="NZ_JAZHOG010000001.1"/>
</dbReference>
<evidence type="ECO:0000313" key="2">
    <source>
        <dbReference type="Proteomes" id="UP001359886"/>
    </source>
</evidence>
<reference evidence="1 2" key="1">
    <citation type="submission" date="2024-02" db="EMBL/GenBank/DDBJ databases">
        <title>A novel Wenzhouxiangellaceae bacterium, isolated from coastal sediments.</title>
        <authorList>
            <person name="Du Z.-J."/>
            <person name="Ye Y.-Q."/>
            <person name="Zhang X.-Y."/>
        </authorList>
    </citation>
    <scope>NUCLEOTIDE SEQUENCE [LARGE SCALE GENOMIC DNA]</scope>
    <source>
        <strain evidence="1 2">CH-27</strain>
    </source>
</reference>
<sequence length="218" mass="24882">MIERLQQQLHDIYQTGPGYDIREFLVTDARVAQALSGGNTLTRSGETLLLQEDEEGVAVSLYLDDRILDRLDGDDPAAALRSGLLDDLCKVIEGLSHFNYVAWRASHDQTLSLLELELQAEIDKYVSTMYFALDEQDTDMLHGLHGQLFENVQFHAHLSGEQRERYRAASEYAARFCQGLKPRLVRAGRKTRSELRRFFRMPLTDKISHIHSSAWAES</sequence>